<protein>
    <submittedName>
        <fullName evidence="3">Uncharacterized protein</fullName>
    </submittedName>
</protein>
<feature type="non-terminal residue" evidence="3">
    <location>
        <position position="1"/>
    </location>
</feature>
<evidence type="ECO:0000256" key="1">
    <source>
        <dbReference type="SAM" id="MobiDB-lite"/>
    </source>
</evidence>
<organism evidence="3">
    <name type="scientific">Tetraselmis sp. GSL018</name>
    <dbReference type="NCBI Taxonomy" id="582737"/>
    <lineage>
        <taxon>Eukaryota</taxon>
        <taxon>Viridiplantae</taxon>
        <taxon>Chlorophyta</taxon>
        <taxon>core chlorophytes</taxon>
        <taxon>Chlorodendrophyceae</taxon>
        <taxon>Chlorodendrales</taxon>
        <taxon>Chlorodendraceae</taxon>
        <taxon>Tetraselmis</taxon>
    </lineage>
</organism>
<evidence type="ECO:0000313" key="3">
    <source>
        <dbReference type="EMBL" id="JAC62759.1"/>
    </source>
</evidence>
<feature type="compositionally biased region" description="Polar residues" evidence="1">
    <location>
        <begin position="198"/>
        <end position="209"/>
    </location>
</feature>
<name>A0A061QWB7_9CHLO</name>
<feature type="transmembrane region" description="Helical" evidence="2">
    <location>
        <begin position="40"/>
        <end position="60"/>
    </location>
</feature>
<sequence length="209" mass="22443">EGLLYLAPACTAWLMAGSALWEWQHIWDEGALQLVKQRPLLFALSGGLGFAVNILSLWVIRLASSLSLKVLGTVKNTILVVIGATLLGEIVTVMQARRCLAPSCSPSVLPQSASPPPLLPPTCPSRRPRLAAQGMGYVVTMVGFVWYQAVFVPPSAPGHQCQTKQEYEPLPGSDAIPSANSKHSSLWEDGLHGRRPTRTVSLPVGSTQL</sequence>
<proteinExistence type="predicted"/>
<gene>
    <name evidence="3" type="ORF">TSPGSL018_22388</name>
</gene>
<keyword evidence="2" id="KW-0812">Transmembrane</keyword>
<keyword evidence="2" id="KW-1133">Transmembrane helix</keyword>
<evidence type="ECO:0000256" key="2">
    <source>
        <dbReference type="SAM" id="Phobius"/>
    </source>
</evidence>
<feature type="transmembrane region" description="Helical" evidence="2">
    <location>
        <begin position="134"/>
        <end position="152"/>
    </location>
</feature>
<accession>A0A061QWB7</accession>
<reference evidence="3" key="1">
    <citation type="submission" date="2014-05" db="EMBL/GenBank/DDBJ databases">
        <title>The transcriptome of the halophilic microalga Tetraselmis sp. GSL018 isolated from the Great Salt Lake, Utah.</title>
        <authorList>
            <person name="Jinkerson R.E."/>
            <person name="D'Adamo S."/>
            <person name="Posewitz M.C."/>
        </authorList>
    </citation>
    <scope>NUCLEOTIDE SEQUENCE</scope>
    <source>
        <strain evidence="3">GSL018</strain>
    </source>
</reference>
<feature type="region of interest" description="Disordered" evidence="1">
    <location>
        <begin position="161"/>
        <end position="209"/>
    </location>
</feature>
<dbReference type="AlphaFoldDB" id="A0A061QWB7"/>
<keyword evidence="2" id="KW-0472">Membrane</keyword>
<feature type="transmembrane region" description="Helical" evidence="2">
    <location>
        <begin position="66"/>
        <end position="88"/>
    </location>
</feature>
<dbReference type="EMBL" id="GBEZ01024206">
    <property type="protein sequence ID" value="JAC62759.1"/>
    <property type="molecule type" value="Transcribed_RNA"/>
</dbReference>